<evidence type="ECO:0000313" key="1">
    <source>
        <dbReference type="EMBL" id="CAG8773078.1"/>
    </source>
</evidence>
<sequence length="41" mass="4459">MSAIERETEVISDVADVLDKHHPAVGMTPPDFEKGESPPLL</sequence>
<keyword evidence="2" id="KW-1185">Reference proteome</keyword>
<organism evidence="1 2">
    <name type="scientific">Acaulospora colombiana</name>
    <dbReference type="NCBI Taxonomy" id="27376"/>
    <lineage>
        <taxon>Eukaryota</taxon>
        <taxon>Fungi</taxon>
        <taxon>Fungi incertae sedis</taxon>
        <taxon>Mucoromycota</taxon>
        <taxon>Glomeromycotina</taxon>
        <taxon>Glomeromycetes</taxon>
        <taxon>Diversisporales</taxon>
        <taxon>Acaulosporaceae</taxon>
        <taxon>Acaulospora</taxon>
    </lineage>
</organism>
<evidence type="ECO:0000313" key="2">
    <source>
        <dbReference type="Proteomes" id="UP000789525"/>
    </source>
</evidence>
<protein>
    <submittedName>
        <fullName evidence="1">10287_t:CDS:1</fullName>
    </submittedName>
</protein>
<dbReference type="EMBL" id="CAJVPT010066244">
    <property type="protein sequence ID" value="CAG8773078.1"/>
    <property type="molecule type" value="Genomic_DNA"/>
</dbReference>
<reference evidence="1" key="1">
    <citation type="submission" date="2021-06" db="EMBL/GenBank/DDBJ databases">
        <authorList>
            <person name="Kallberg Y."/>
            <person name="Tangrot J."/>
            <person name="Rosling A."/>
        </authorList>
    </citation>
    <scope>NUCLEOTIDE SEQUENCE</scope>
    <source>
        <strain evidence="1">CL356</strain>
    </source>
</reference>
<accession>A0ACA9R1R6</accession>
<name>A0ACA9R1R6_9GLOM</name>
<proteinExistence type="predicted"/>
<comment type="caution">
    <text evidence="1">The sequence shown here is derived from an EMBL/GenBank/DDBJ whole genome shotgun (WGS) entry which is preliminary data.</text>
</comment>
<feature type="non-terminal residue" evidence="1">
    <location>
        <position position="41"/>
    </location>
</feature>
<dbReference type="Proteomes" id="UP000789525">
    <property type="component" value="Unassembled WGS sequence"/>
</dbReference>
<gene>
    <name evidence="1" type="ORF">ACOLOM_LOCUS13916</name>
</gene>